<organism evidence="2 3">
    <name type="scientific">Streptomyces cirratus</name>
    <dbReference type="NCBI Taxonomy" id="68187"/>
    <lineage>
        <taxon>Bacteria</taxon>
        <taxon>Bacillati</taxon>
        <taxon>Actinomycetota</taxon>
        <taxon>Actinomycetes</taxon>
        <taxon>Kitasatosporales</taxon>
        <taxon>Streptomycetaceae</taxon>
        <taxon>Streptomyces</taxon>
    </lineage>
</organism>
<keyword evidence="3" id="KW-1185">Reference proteome</keyword>
<evidence type="ECO:0000256" key="1">
    <source>
        <dbReference type="SAM" id="MobiDB-lite"/>
    </source>
</evidence>
<protein>
    <submittedName>
        <fullName evidence="2">Uncharacterized protein</fullName>
    </submittedName>
</protein>
<name>A0ABQ3F337_9ACTN</name>
<evidence type="ECO:0000313" key="3">
    <source>
        <dbReference type="Proteomes" id="UP000642673"/>
    </source>
</evidence>
<reference evidence="3" key="1">
    <citation type="journal article" date="2019" name="Int. J. Syst. Evol. Microbiol.">
        <title>The Global Catalogue of Microorganisms (GCM) 10K type strain sequencing project: providing services to taxonomists for standard genome sequencing and annotation.</title>
        <authorList>
            <consortium name="The Broad Institute Genomics Platform"/>
            <consortium name="The Broad Institute Genome Sequencing Center for Infectious Disease"/>
            <person name="Wu L."/>
            <person name="Ma J."/>
        </authorList>
    </citation>
    <scope>NUCLEOTIDE SEQUENCE [LARGE SCALE GENOMIC DNA]</scope>
    <source>
        <strain evidence="3">JCM 4738</strain>
    </source>
</reference>
<gene>
    <name evidence="2" type="ORF">GCM10010347_58640</name>
</gene>
<feature type="compositionally biased region" description="Gly residues" evidence="1">
    <location>
        <begin position="62"/>
        <end position="71"/>
    </location>
</feature>
<comment type="caution">
    <text evidence="2">The sequence shown here is derived from an EMBL/GenBank/DDBJ whole genome shotgun (WGS) entry which is preliminary data.</text>
</comment>
<accession>A0ABQ3F337</accession>
<evidence type="ECO:0000313" key="2">
    <source>
        <dbReference type="EMBL" id="GHB80261.1"/>
    </source>
</evidence>
<dbReference type="Proteomes" id="UP000642673">
    <property type="component" value="Unassembled WGS sequence"/>
</dbReference>
<proteinExistence type="predicted"/>
<dbReference type="EMBL" id="BMVP01000017">
    <property type="protein sequence ID" value="GHB80261.1"/>
    <property type="molecule type" value="Genomic_DNA"/>
</dbReference>
<sequence length="86" mass="8598">MPEPLESPAKILSPARPVDPALVVTGGAVSSGVGVVEAMVFPVWTGASPLAAVHRIPRGGRGRVLGGGSGPDGDRTPHPGAHLFSD</sequence>
<feature type="region of interest" description="Disordered" evidence="1">
    <location>
        <begin position="58"/>
        <end position="86"/>
    </location>
</feature>